<dbReference type="GeneTree" id="ENSGT00940000153899"/>
<keyword evidence="9" id="KW-1185">Reference proteome</keyword>
<organism evidence="8 9">
    <name type="scientific">Eptatretus burgeri</name>
    <name type="common">Inshore hagfish</name>
    <dbReference type="NCBI Taxonomy" id="7764"/>
    <lineage>
        <taxon>Eukaryota</taxon>
        <taxon>Metazoa</taxon>
        <taxon>Chordata</taxon>
        <taxon>Craniata</taxon>
        <taxon>Vertebrata</taxon>
        <taxon>Cyclostomata</taxon>
        <taxon>Myxini</taxon>
        <taxon>Myxiniformes</taxon>
        <taxon>Myxinidae</taxon>
        <taxon>Eptatretinae</taxon>
        <taxon>Eptatretus</taxon>
    </lineage>
</organism>
<keyword evidence="6" id="KW-0966">Cell projection</keyword>
<dbReference type="InterPro" id="IPR019184">
    <property type="entry name" value="Uncharacterised_TM-17"/>
</dbReference>
<reference evidence="8" key="1">
    <citation type="submission" date="2025-08" db="UniProtKB">
        <authorList>
            <consortium name="Ensembl"/>
        </authorList>
    </citation>
    <scope>IDENTIFICATION</scope>
</reference>
<reference evidence="8" key="2">
    <citation type="submission" date="2025-09" db="UniProtKB">
        <authorList>
            <consortium name="Ensembl"/>
        </authorList>
    </citation>
    <scope>IDENTIFICATION</scope>
</reference>
<feature type="transmembrane region" description="Helical" evidence="7">
    <location>
        <begin position="76"/>
        <end position="101"/>
    </location>
</feature>
<comment type="subcellular location">
    <subcellularLocation>
        <location evidence="1">Cell projection</location>
        <location evidence="1">Cilium</location>
    </subcellularLocation>
    <subcellularLocation>
        <location evidence="2">Membrane</location>
        <topology evidence="2">Multi-pass membrane protein</topology>
    </subcellularLocation>
</comment>
<accession>A0A8C4QUA0</accession>
<dbReference type="Pfam" id="PF09799">
    <property type="entry name" value="Transmemb_17"/>
    <property type="match status" value="1"/>
</dbReference>
<evidence type="ECO:0000256" key="4">
    <source>
        <dbReference type="ARBA" id="ARBA00022989"/>
    </source>
</evidence>
<dbReference type="Ensembl" id="ENSEBUT00000021067.1">
    <property type="protein sequence ID" value="ENSEBUP00000020491.1"/>
    <property type="gene ID" value="ENSEBUG00000012696.1"/>
</dbReference>
<evidence type="ECO:0000256" key="5">
    <source>
        <dbReference type="ARBA" id="ARBA00023136"/>
    </source>
</evidence>
<dbReference type="AlphaFoldDB" id="A0A8C4QUA0"/>
<name>A0A8C4QUA0_EPTBU</name>
<evidence type="ECO:0000313" key="8">
    <source>
        <dbReference type="Ensembl" id="ENSEBUP00000020491.1"/>
    </source>
</evidence>
<proteinExistence type="predicted"/>
<sequence>MFAGQVLPYPSSNLALDVLLLFLLLGIEISRIYFAWKGNLTERGVPLTLALGLVVPCVLLSVYLLLWQTYVLRAEVIISSILLVFLGLEAVLSCLAIATFAK</sequence>
<dbReference type="Proteomes" id="UP000694388">
    <property type="component" value="Unplaced"/>
</dbReference>
<dbReference type="GO" id="GO:0016020">
    <property type="term" value="C:membrane"/>
    <property type="evidence" value="ECO:0007669"/>
    <property type="project" value="UniProtKB-SubCell"/>
</dbReference>
<evidence type="ECO:0000256" key="7">
    <source>
        <dbReference type="SAM" id="Phobius"/>
    </source>
</evidence>
<dbReference type="GO" id="GO:0035869">
    <property type="term" value="C:ciliary transition zone"/>
    <property type="evidence" value="ECO:0007669"/>
    <property type="project" value="TreeGrafter"/>
</dbReference>
<dbReference type="PANTHER" id="PTHR13531:SF0">
    <property type="entry name" value="GEO07735P1-RELATED"/>
    <property type="match status" value="1"/>
</dbReference>
<dbReference type="PANTHER" id="PTHR13531">
    <property type="entry name" value="GEO07735P1-RELATED-RELATED"/>
    <property type="match status" value="1"/>
</dbReference>
<keyword evidence="5 7" id="KW-0472">Membrane</keyword>
<evidence type="ECO:0000256" key="6">
    <source>
        <dbReference type="ARBA" id="ARBA00023273"/>
    </source>
</evidence>
<evidence type="ECO:0000256" key="3">
    <source>
        <dbReference type="ARBA" id="ARBA00022692"/>
    </source>
</evidence>
<evidence type="ECO:0000256" key="1">
    <source>
        <dbReference type="ARBA" id="ARBA00004138"/>
    </source>
</evidence>
<dbReference type="GO" id="GO:1905515">
    <property type="term" value="P:non-motile cilium assembly"/>
    <property type="evidence" value="ECO:0007669"/>
    <property type="project" value="TreeGrafter"/>
</dbReference>
<evidence type="ECO:0000256" key="2">
    <source>
        <dbReference type="ARBA" id="ARBA00004141"/>
    </source>
</evidence>
<evidence type="ECO:0000313" key="9">
    <source>
        <dbReference type="Proteomes" id="UP000694388"/>
    </source>
</evidence>
<feature type="transmembrane region" description="Helical" evidence="7">
    <location>
        <begin position="46"/>
        <end position="70"/>
    </location>
</feature>
<dbReference type="OMA" id="MLLMIIY"/>
<keyword evidence="3 7" id="KW-0812">Transmembrane</keyword>
<feature type="transmembrane region" description="Helical" evidence="7">
    <location>
        <begin position="14"/>
        <end position="34"/>
    </location>
</feature>
<keyword evidence="4 7" id="KW-1133">Transmembrane helix</keyword>
<protein>
    <submittedName>
        <fullName evidence="8">Transmembrane protein 216</fullName>
    </submittedName>
</protein>